<proteinExistence type="predicted"/>
<reference evidence="2 3" key="1">
    <citation type="submission" date="2019-11" db="EMBL/GenBank/DDBJ databases">
        <title>Whole genome sequence of Oryza granulata.</title>
        <authorList>
            <person name="Li W."/>
        </authorList>
    </citation>
    <scope>NUCLEOTIDE SEQUENCE [LARGE SCALE GENOMIC DNA]</scope>
    <source>
        <strain evidence="3">cv. Menghai</strain>
        <tissue evidence="2">Leaf</tissue>
    </source>
</reference>
<evidence type="ECO:0000256" key="1">
    <source>
        <dbReference type="SAM" id="MobiDB-lite"/>
    </source>
</evidence>
<keyword evidence="3" id="KW-1185">Reference proteome</keyword>
<evidence type="ECO:0000313" key="2">
    <source>
        <dbReference type="EMBL" id="KAF0889247.1"/>
    </source>
</evidence>
<dbReference type="Proteomes" id="UP000479710">
    <property type="component" value="Unassembled WGS sequence"/>
</dbReference>
<evidence type="ECO:0000313" key="3">
    <source>
        <dbReference type="Proteomes" id="UP000479710"/>
    </source>
</evidence>
<comment type="caution">
    <text evidence="2">The sequence shown here is derived from an EMBL/GenBank/DDBJ whole genome shotgun (WGS) entry which is preliminary data.</text>
</comment>
<feature type="region of interest" description="Disordered" evidence="1">
    <location>
        <begin position="114"/>
        <end position="162"/>
    </location>
</feature>
<name>A0A6G1BNC2_9ORYZ</name>
<sequence>MPHHDTENPAGHRPSPRSIALAILCSAVPTPVTSPYRMTTVATRTSTPMPCGHAVAQRKSRWPPLLHATQLLPCTSGPNEVVPRMDRHGVNLWGNPRVHRSDAILATFFPPTSRPSATYKGARNPAISSSFPPPKTAAADPPVASFTNEQSAPPAPSISSAA</sequence>
<accession>A0A6G1BNC2</accession>
<dbReference type="AlphaFoldDB" id="A0A6G1BNC2"/>
<organism evidence="2 3">
    <name type="scientific">Oryza meyeriana var. granulata</name>
    <dbReference type="NCBI Taxonomy" id="110450"/>
    <lineage>
        <taxon>Eukaryota</taxon>
        <taxon>Viridiplantae</taxon>
        <taxon>Streptophyta</taxon>
        <taxon>Embryophyta</taxon>
        <taxon>Tracheophyta</taxon>
        <taxon>Spermatophyta</taxon>
        <taxon>Magnoliopsida</taxon>
        <taxon>Liliopsida</taxon>
        <taxon>Poales</taxon>
        <taxon>Poaceae</taxon>
        <taxon>BOP clade</taxon>
        <taxon>Oryzoideae</taxon>
        <taxon>Oryzeae</taxon>
        <taxon>Oryzinae</taxon>
        <taxon>Oryza</taxon>
        <taxon>Oryza meyeriana</taxon>
    </lineage>
</organism>
<protein>
    <submittedName>
        <fullName evidence="2">Uncharacterized protein</fullName>
    </submittedName>
</protein>
<gene>
    <name evidence="2" type="ORF">E2562_022496</name>
</gene>
<dbReference type="EMBL" id="SPHZ02000012">
    <property type="protein sequence ID" value="KAF0889247.1"/>
    <property type="molecule type" value="Genomic_DNA"/>
</dbReference>